<dbReference type="RefSeq" id="WP_136861705.1">
    <property type="nucleotide sequence ID" value="NZ_SWCJ01000001.1"/>
</dbReference>
<evidence type="ECO:0000256" key="1">
    <source>
        <dbReference type="ARBA" id="ARBA00001478"/>
    </source>
</evidence>
<evidence type="ECO:0000256" key="2">
    <source>
        <dbReference type="ARBA" id="ARBA00012588"/>
    </source>
</evidence>
<keyword evidence="3" id="KW-0328">Glycosyltransferase</keyword>
<evidence type="ECO:0000256" key="4">
    <source>
        <dbReference type="ARBA" id="ARBA00022679"/>
    </source>
</evidence>
<evidence type="ECO:0000313" key="7">
    <source>
        <dbReference type="Proteomes" id="UP000305675"/>
    </source>
</evidence>
<dbReference type="Gene3D" id="3.40.50.2000">
    <property type="entry name" value="Glycogen Phosphorylase B"/>
    <property type="match status" value="2"/>
</dbReference>
<dbReference type="AlphaFoldDB" id="A0A4U1BSA4"/>
<dbReference type="Pfam" id="PF08323">
    <property type="entry name" value="Glyco_transf_5"/>
    <property type="match status" value="1"/>
</dbReference>
<proteinExistence type="predicted"/>
<reference evidence="6 7" key="1">
    <citation type="submission" date="2019-04" db="EMBL/GenBank/DDBJ databases">
        <authorList>
            <person name="Hwang J.C."/>
        </authorList>
    </citation>
    <scope>NUCLEOTIDE SEQUENCE [LARGE SCALE GENOMIC DNA]</scope>
    <source>
        <strain evidence="6 7">IMCC35002</strain>
    </source>
</reference>
<dbReference type="EC" id="2.4.1.21" evidence="2"/>
<evidence type="ECO:0000313" key="6">
    <source>
        <dbReference type="EMBL" id="TKB58557.1"/>
    </source>
</evidence>
<organism evidence="6 7">
    <name type="scientific">Ferrimonas aestuarii</name>
    <dbReference type="NCBI Taxonomy" id="2569539"/>
    <lineage>
        <taxon>Bacteria</taxon>
        <taxon>Pseudomonadati</taxon>
        <taxon>Pseudomonadota</taxon>
        <taxon>Gammaproteobacteria</taxon>
        <taxon>Alteromonadales</taxon>
        <taxon>Ferrimonadaceae</taxon>
        <taxon>Ferrimonas</taxon>
    </lineage>
</organism>
<gene>
    <name evidence="6" type="ORF">FCL42_02080</name>
</gene>
<dbReference type="SUPFAM" id="SSF53756">
    <property type="entry name" value="UDP-Glycosyltransferase/glycogen phosphorylase"/>
    <property type="match status" value="1"/>
</dbReference>
<dbReference type="GO" id="GO:0005829">
    <property type="term" value="C:cytosol"/>
    <property type="evidence" value="ECO:0007669"/>
    <property type="project" value="TreeGrafter"/>
</dbReference>
<sequence length="525" mass="58392">MTKVLMVSAENGAFVGGKVGGMGDVIRDLPPQLAKQQIEADVIMPSYGRFSQELQAQHISELSVSFAGQMQAVSLYRCDNPSHPQGQLYLLDHPLFASAGVGRIYDRRERGEPFAVDASKFALFCASVAKALCDAKLGEYQVLHLHDWHTALLALLRQFDPRYRPLQGLRCVFSIHNLAHQGPRPYRGSDSSLEQWFPELLHAMPHDAWAKVGDPRYSECLNPMRCGINLSDKVHLVSPSYAEEVLLPSHPHLGYYGGEGLQDDLSRCKQQGKLIGILNGLTYPDIGPERGDFNQLLTKALSSICLWQAESEFARSVDLIAHARINQWQSQNRQPSVILSSVARLTEQKAQILCHALASGKTVLETLLFKLKQRHPNGVYLCLGSGSSAIESQLQQIAARHDNFLFLNGYQEELSAAVYQQGQLFLMPSSFEPCGLSQLMAMREGQPCLVHHVGGLKDTVEDGVTGFAFQGKGLEQQGLAMLRRFDEVMAMLGSDTWQQICANAKECRFDWQQPCAEYKTQLYDA</sequence>
<feature type="domain" description="Starch synthase catalytic" evidence="5">
    <location>
        <begin position="3"/>
        <end position="266"/>
    </location>
</feature>
<dbReference type="GO" id="GO:0009011">
    <property type="term" value="F:alpha-1,4-glucan glucosyltransferase (ADP-glucose donor) activity"/>
    <property type="evidence" value="ECO:0007669"/>
    <property type="project" value="UniProtKB-EC"/>
</dbReference>
<dbReference type="PANTHER" id="PTHR45825:SF11">
    <property type="entry name" value="ALPHA AMYLASE DOMAIN-CONTAINING PROTEIN"/>
    <property type="match status" value="1"/>
</dbReference>
<dbReference type="GO" id="GO:0005978">
    <property type="term" value="P:glycogen biosynthetic process"/>
    <property type="evidence" value="ECO:0007669"/>
    <property type="project" value="TreeGrafter"/>
</dbReference>
<dbReference type="OrthoDB" id="9808590at2"/>
<evidence type="ECO:0000256" key="3">
    <source>
        <dbReference type="ARBA" id="ARBA00022676"/>
    </source>
</evidence>
<protein>
    <recommendedName>
        <fullName evidence="2">starch synthase</fullName>
        <ecNumber evidence="2">2.4.1.21</ecNumber>
    </recommendedName>
</protein>
<dbReference type="PANTHER" id="PTHR45825">
    <property type="entry name" value="GRANULE-BOUND STARCH SYNTHASE 1, CHLOROPLASTIC/AMYLOPLASTIC"/>
    <property type="match status" value="1"/>
</dbReference>
<name>A0A4U1BSA4_9GAMM</name>
<dbReference type="InterPro" id="IPR013534">
    <property type="entry name" value="Starch_synth_cat_dom"/>
</dbReference>
<dbReference type="Pfam" id="PF13692">
    <property type="entry name" value="Glyco_trans_1_4"/>
    <property type="match status" value="1"/>
</dbReference>
<accession>A0A4U1BSA4</accession>
<comment type="catalytic activity">
    <reaction evidence="1">
        <text>[(1-&gt;4)-alpha-D-glucosyl](n) + ADP-alpha-D-glucose = [(1-&gt;4)-alpha-D-glucosyl](n+1) + ADP + H(+)</text>
        <dbReference type="Rhea" id="RHEA:18189"/>
        <dbReference type="Rhea" id="RHEA-COMP:9584"/>
        <dbReference type="Rhea" id="RHEA-COMP:9587"/>
        <dbReference type="ChEBI" id="CHEBI:15378"/>
        <dbReference type="ChEBI" id="CHEBI:15444"/>
        <dbReference type="ChEBI" id="CHEBI:57498"/>
        <dbReference type="ChEBI" id="CHEBI:456216"/>
        <dbReference type="EC" id="2.4.1.21"/>
    </reaction>
</comment>
<comment type="caution">
    <text evidence="6">The sequence shown here is derived from an EMBL/GenBank/DDBJ whole genome shotgun (WGS) entry which is preliminary data.</text>
</comment>
<keyword evidence="7" id="KW-1185">Reference proteome</keyword>
<dbReference type="EMBL" id="SWCJ01000001">
    <property type="protein sequence ID" value="TKB58557.1"/>
    <property type="molecule type" value="Genomic_DNA"/>
</dbReference>
<dbReference type="Proteomes" id="UP000305675">
    <property type="component" value="Unassembled WGS sequence"/>
</dbReference>
<evidence type="ECO:0000259" key="5">
    <source>
        <dbReference type="Pfam" id="PF08323"/>
    </source>
</evidence>
<keyword evidence="4" id="KW-0808">Transferase</keyword>